<dbReference type="EMBL" id="DXBO01000009">
    <property type="protein sequence ID" value="HIZ47152.1"/>
    <property type="molecule type" value="Genomic_DNA"/>
</dbReference>
<name>A0A9D2JFA7_9FIRM</name>
<dbReference type="PANTHER" id="PTHR32322">
    <property type="entry name" value="INNER MEMBRANE TRANSPORTER"/>
    <property type="match status" value="1"/>
</dbReference>
<accession>A0A9D2JFA7</accession>
<evidence type="ECO:0000256" key="6">
    <source>
        <dbReference type="SAM" id="Phobius"/>
    </source>
</evidence>
<feature type="transmembrane region" description="Helical" evidence="6">
    <location>
        <begin position="220"/>
        <end position="240"/>
    </location>
</feature>
<comment type="subcellular location">
    <subcellularLocation>
        <location evidence="1">Membrane</location>
        <topology evidence="1">Multi-pass membrane protein</topology>
    </subcellularLocation>
</comment>
<reference evidence="8" key="1">
    <citation type="journal article" date="2021" name="PeerJ">
        <title>Extensive microbial diversity within the chicken gut microbiome revealed by metagenomics and culture.</title>
        <authorList>
            <person name="Gilroy R."/>
            <person name="Ravi A."/>
            <person name="Getino M."/>
            <person name="Pursley I."/>
            <person name="Horton D.L."/>
            <person name="Alikhan N.F."/>
            <person name="Baker D."/>
            <person name="Gharbi K."/>
            <person name="Hall N."/>
            <person name="Watson M."/>
            <person name="Adriaenssens E.M."/>
            <person name="Foster-Nyarko E."/>
            <person name="Jarju S."/>
            <person name="Secka A."/>
            <person name="Antonio M."/>
            <person name="Oren A."/>
            <person name="Chaudhuri R.R."/>
            <person name="La Ragione R."/>
            <person name="Hildebrand F."/>
            <person name="Pallen M.J."/>
        </authorList>
    </citation>
    <scope>NUCLEOTIDE SEQUENCE</scope>
    <source>
        <strain evidence="8">3436</strain>
    </source>
</reference>
<evidence type="ECO:0000256" key="3">
    <source>
        <dbReference type="ARBA" id="ARBA00022692"/>
    </source>
</evidence>
<dbReference type="GO" id="GO:0016020">
    <property type="term" value="C:membrane"/>
    <property type="evidence" value="ECO:0007669"/>
    <property type="project" value="UniProtKB-SubCell"/>
</dbReference>
<evidence type="ECO:0000259" key="7">
    <source>
        <dbReference type="Pfam" id="PF00892"/>
    </source>
</evidence>
<evidence type="ECO:0000256" key="1">
    <source>
        <dbReference type="ARBA" id="ARBA00004141"/>
    </source>
</evidence>
<feature type="domain" description="EamA" evidence="7">
    <location>
        <begin position="6"/>
        <end position="148"/>
    </location>
</feature>
<protein>
    <submittedName>
        <fullName evidence="8">DMT family transporter</fullName>
    </submittedName>
</protein>
<proteinExistence type="inferred from homology"/>
<keyword evidence="4 6" id="KW-1133">Transmembrane helix</keyword>
<dbReference type="InterPro" id="IPR037185">
    <property type="entry name" value="EmrE-like"/>
</dbReference>
<feature type="transmembrane region" description="Helical" evidence="6">
    <location>
        <begin position="191"/>
        <end position="208"/>
    </location>
</feature>
<evidence type="ECO:0000313" key="9">
    <source>
        <dbReference type="Proteomes" id="UP000824031"/>
    </source>
</evidence>
<feature type="transmembrane region" description="Helical" evidence="6">
    <location>
        <begin position="7"/>
        <end position="28"/>
    </location>
</feature>
<feature type="transmembrane region" description="Helical" evidence="6">
    <location>
        <begin position="277"/>
        <end position="295"/>
    </location>
</feature>
<feature type="transmembrane region" description="Helical" evidence="6">
    <location>
        <begin position="157"/>
        <end position="179"/>
    </location>
</feature>
<feature type="transmembrane region" description="Helical" evidence="6">
    <location>
        <begin position="40"/>
        <end position="58"/>
    </location>
</feature>
<dbReference type="SUPFAM" id="SSF103481">
    <property type="entry name" value="Multidrug resistance efflux transporter EmrE"/>
    <property type="match status" value="2"/>
</dbReference>
<keyword evidence="3 6" id="KW-0812">Transmembrane</keyword>
<feature type="transmembrane region" description="Helical" evidence="6">
    <location>
        <begin position="103"/>
        <end position="124"/>
    </location>
</feature>
<gene>
    <name evidence="8" type="ORF">H9810_00330</name>
</gene>
<evidence type="ECO:0000313" key="8">
    <source>
        <dbReference type="EMBL" id="HIZ47152.1"/>
    </source>
</evidence>
<feature type="transmembrane region" description="Helical" evidence="6">
    <location>
        <begin position="252"/>
        <end position="271"/>
    </location>
</feature>
<sequence>MSDRVKGACLTMGGAACWGISGCMGQYLFTREGMDSTWLVPIRLLLAGLLLCGFYCARDRRLLFDPWNVKKNPRNALDLLIYGLAGVSCCQFLYFLTIQLSSAGIATILQDVSPVLILLAVCLQQRRSPRVFELLSILLALVGVFLLTTHGSFTSLVISPAALGTGLLSAVAVMIYTMWPKNLQKQYPTPMLQGWAFLMGGALFHLVFRPWEMGYLPGPVGVLGIAVVVIVGNVLAFSLYMSGVPLIGPQRASLYSFAEPVTAAIISTLVLGSPFTLWDALGFGCIFVMLVLLSLPAHPKPVNKF</sequence>
<reference evidence="8" key="2">
    <citation type="submission" date="2021-04" db="EMBL/GenBank/DDBJ databases">
        <authorList>
            <person name="Gilroy R."/>
        </authorList>
    </citation>
    <scope>NUCLEOTIDE SEQUENCE</scope>
    <source>
        <strain evidence="8">3436</strain>
    </source>
</reference>
<feature type="transmembrane region" description="Helical" evidence="6">
    <location>
        <begin position="79"/>
        <end position="97"/>
    </location>
</feature>
<evidence type="ECO:0000256" key="2">
    <source>
        <dbReference type="ARBA" id="ARBA00007362"/>
    </source>
</evidence>
<dbReference type="PANTHER" id="PTHR32322:SF2">
    <property type="entry name" value="EAMA DOMAIN-CONTAINING PROTEIN"/>
    <property type="match status" value="1"/>
</dbReference>
<evidence type="ECO:0000256" key="4">
    <source>
        <dbReference type="ARBA" id="ARBA00022989"/>
    </source>
</evidence>
<dbReference type="InterPro" id="IPR050638">
    <property type="entry name" value="AA-Vitamin_Transporters"/>
</dbReference>
<feature type="domain" description="EamA" evidence="7">
    <location>
        <begin position="165"/>
        <end position="294"/>
    </location>
</feature>
<comment type="similarity">
    <text evidence="2">Belongs to the EamA transporter family.</text>
</comment>
<feature type="transmembrane region" description="Helical" evidence="6">
    <location>
        <begin position="131"/>
        <end position="151"/>
    </location>
</feature>
<dbReference type="PROSITE" id="PS51257">
    <property type="entry name" value="PROKAR_LIPOPROTEIN"/>
    <property type="match status" value="1"/>
</dbReference>
<dbReference type="Pfam" id="PF00892">
    <property type="entry name" value="EamA"/>
    <property type="match status" value="2"/>
</dbReference>
<evidence type="ECO:0000256" key="5">
    <source>
        <dbReference type="ARBA" id="ARBA00023136"/>
    </source>
</evidence>
<dbReference type="Proteomes" id="UP000824031">
    <property type="component" value="Unassembled WGS sequence"/>
</dbReference>
<dbReference type="InterPro" id="IPR000620">
    <property type="entry name" value="EamA_dom"/>
</dbReference>
<dbReference type="AlphaFoldDB" id="A0A9D2JFA7"/>
<keyword evidence="5 6" id="KW-0472">Membrane</keyword>
<organism evidence="8 9">
    <name type="scientific">Candidatus Gemmiger excrementavium</name>
    <dbReference type="NCBI Taxonomy" id="2838608"/>
    <lineage>
        <taxon>Bacteria</taxon>
        <taxon>Bacillati</taxon>
        <taxon>Bacillota</taxon>
        <taxon>Clostridia</taxon>
        <taxon>Eubacteriales</taxon>
        <taxon>Gemmiger</taxon>
    </lineage>
</organism>
<comment type="caution">
    <text evidence="8">The sequence shown here is derived from an EMBL/GenBank/DDBJ whole genome shotgun (WGS) entry which is preliminary data.</text>
</comment>